<dbReference type="RefSeq" id="WP_267774120.1">
    <property type="nucleotide sequence ID" value="NZ_JAPNKE010000002.1"/>
</dbReference>
<evidence type="ECO:0000313" key="1">
    <source>
        <dbReference type="EMBL" id="MCY1010957.1"/>
    </source>
</evidence>
<organism evidence="1 2">
    <name type="scientific">Nannocystis pusilla</name>
    <dbReference type="NCBI Taxonomy" id="889268"/>
    <lineage>
        <taxon>Bacteria</taxon>
        <taxon>Pseudomonadati</taxon>
        <taxon>Myxococcota</taxon>
        <taxon>Polyangia</taxon>
        <taxon>Nannocystales</taxon>
        <taxon>Nannocystaceae</taxon>
        <taxon>Nannocystis</taxon>
    </lineage>
</organism>
<dbReference type="AlphaFoldDB" id="A0A9X3EVJ8"/>
<proteinExistence type="predicted"/>
<protein>
    <submittedName>
        <fullName evidence="1">Uncharacterized protein</fullName>
    </submittedName>
</protein>
<name>A0A9X3EVJ8_9BACT</name>
<dbReference type="EMBL" id="JAPNKE010000002">
    <property type="protein sequence ID" value="MCY1010957.1"/>
    <property type="molecule type" value="Genomic_DNA"/>
</dbReference>
<reference evidence="1" key="1">
    <citation type="submission" date="2022-11" db="EMBL/GenBank/DDBJ databases">
        <title>Minimal conservation of predation-associated metabolite biosynthetic gene clusters underscores biosynthetic potential of Myxococcota including descriptions for ten novel species: Archangium lansinium sp. nov., Myxococcus landrumus sp. nov., Nannocystis bai.</title>
        <authorList>
            <person name="Ahearne A."/>
            <person name="Stevens C."/>
            <person name="Phillips K."/>
        </authorList>
    </citation>
    <scope>NUCLEOTIDE SEQUENCE</scope>
    <source>
        <strain evidence="1">Na p29</strain>
    </source>
</reference>
<sequence length="212" mass="22542">MRAAFAMSLVAACTPPPPAPAPPLPQGHGCPNYTPLRHFEDDAPLVGPSEGGGLPRDLAEAGRWKASRRTDDGYIALYVAEDLDGTRLSLVRFDAQLRQVGPPNAVVHYPEPNTWAIWHAHLAWWPGGTAVSWVLSPIARHGTTRDPQGFVAFIAGSGRTVGATNIGPVHAAPVLTATASGVEVVHDDARHDGRRTVGRLTCDRLTLPGPPQ</sequence>
<dbReference type="Proteomes" id="UP001150924">
    <property type="component" value="Unassembled WGS sequence"/>
</dbReference>
<accession>A0A9X3EVJ8</accession>
<gene>
    <name evidence="1" type="ORF">OV079_36405</name>
</gene>
<evidence type="ECO:0000313" key="2">
    <source>
        <dbReference type="Proteomes" id="UP001150924"/>
    </source>
</evidence>
<keyword evidence="2" id="KW-1185">Reference proteome</keyword>
<comment type="caution">
    <text evidence="1">The sequence shown here is derived from an EMBL/GenBank/DDBJ whole genome shotgun (WGS) entry which is preliminary data.</text>
</comment>